<dbReference type="Proteomes" id="UP001252243">
    <property type="component" value="Unassembled WGS sequence"/>
</dbReference>
<dbReference type="Pfam" id="PF00535">
    <property type="entry name" value="Glycos_transf_2"/>
    <property type="match status" value="1"/>
</dbReference>
<dbReference type="Gene3D" id="3.40.50.11820">
    <property type="match status" value="1"/>
</dbReference>
<accession>A0ABU1UFI9</accession>
<organism evidence="8 9">
    <name type="scientific">Arthrobacter ginsengisoli</name>
    <dbReference type="NCBI Taxonomy" id="1356565"/>
    <lineage>
        <taxon>Bacteria</taxon>
        <taxon>Bacillati</taxon>
        <taxon>Actinomycetota</taxon>
        <taxon>Actinomycetes</taxon>
        <taxon>Micrococcales</taxon>
        <taxon>Micrococcaceae</taxon>
        <taxon>Arthrobacter</taxon>
    </lineage>
</organism>
<dbReference type="PANTHER" id="PTHR37316">
    <property type="entry name" value="TEICHOIC ACID GLYCEROL-PHOSPHATE PRIMASE"/>
    <property type="match status" value="1"/>
</dbReference>
<keyword evidence="9" id="KW-1185">Reference proteome</keyword>
<dbReference type="InterPro" id="IPR001173">
    <property type="entry name" value="Glyco_trans_2-like"/>
</dbReference>
<evidence type="ECO:0000256" key="6">
    <source>
        <dbReference type="ARBA" id="ARBA00023136"/>
    </source>
</evidence>
<comment type="similarity">
    <text evidence="2">Belongs to the CDP-glycerol glycerophosphotransferase family.</text>
</comment>
<evidence type="ECO:0000313" key="8">
    <source>
        <dbReference type="EMBL" id="MDR7083952.1"/>
    </source>
</evidence>
<protein>
    <submittedName>
        <fullName evidence="8">CDP-glycerol glycerophosphotransferase</fullName>
        <ecNumber evidence="8">2.7.8.12</ecNumber>
    </submittedName>
</protein>
<dbReference type="GO" id="GO:0047355">
    <property type="term" value="F:CDP-glycerol glycerophosphotransferase activity"/>
    <property type="evidence" value="ECO:0007669"/>
    <property type="project" value="UniProtKB-EC"/>
</dbReference>
<dbReference type="PANTHER" id="PTHR37316:SF3">
    <property type="entry name" value="TEICHOIC ACID GLYCEROL-PHOSPHATE TRANSFERASE"/>
    <property type="match status" value="1"/>
</dbReference>
<dbReference type="CDD" id="cd00761">
    <property type="entry name" value="Glyco_tranf_GTA_type"/>
    <property type="match status" value="1"/>
</dbReference>
<evidence type="ECO:0000259" key="7">
    <source>
        <dbReference type="Pfam" id="PF00535"/>
    </source>
</evidence>
<keyword evidence="3" id="KW-1003">Cell membrane</keyword>
<dbReference type="InterPro" id="IPR007554">
    <property type="entry name" value="Glycerophosphate_synth"/>
</dbReference>
<keyword evidence="5" id="KW-0777">Teichoic acid biosynthesis</keyword>
<dbReference type="EC" id="2.7.8.12" evidence="8"/>
<evidence type="ECO:0000256" key="4">
    <source>
        <dbReference type="ARBA" id="ARBA00022679"/>
    </source>
</evidence>
<dbReference type="Gene3D" id="3.40.50.12580">
    <property type="match status" value="1"/>
</dbReference>
<gene>
    <name evidence="8" type="ORF">J2X01_003258</name>
</gene>
<dbReference type="InterPro" id="IPR043149">
    <property type="entry name" value="TagF_N"/>
</dbReference>
<dbReference type="Gene3D" id="3.90.550.10">
    <property type="entry name" value="Spore Coat Polysaccharide Biosynthesis Protein SpsA, Chain A"/>
    <property type="match status" value="1"/>
</dbReference>
<reference evidence="8 9" key="1">
    <citation type="submission" date="2023-07" db="EMBL/GenBank/DDBJ databases">
        <title>Sorghum-associated microbial communities from plants grown in Nebraska, USA.</title>
        <authorList>
            <person name="Schachtman D."/>
        </authorList>
    </citation>
    <scope>NUCLEOTIDE SEQUENCE [LARGE SCALE GENOMIC DNA]</scope>
    <source>
        <strain evidence="8 9">BE167</strain>
    </source>
</reference>
<sequence>MTDTTANPAPAAENQDVLRKIWRTLPLTWRRSIRTSVHPALLETVFRSTPSLHSAVDYGLLTVVVPVYNVEAYLDECLQSIIRQTYERLEVLIVDDGSSDDSVRIARGFSRADRRVRIIQQTNAGLGAARNTGIREARGEFITFADSDDIVPLRAYEGMMRSLHRSGSDFAVGSLTRLTGKQRAVPLWAAEVHKSDRIGVTLGEFPEILQDVFAWNKVFRRSFWDENVRSFPEGVLYEDQEATARAYARSSGFDVLSEVVYDWRIRQDRSSITQQKDNIVDLADRLLVASRLLEFMSGETSDAVFDSWLAKVLGPDLGLYYAQVPRVGDEYWSVLQESGSKLASHARPTVWSQMSVHHRILVDLLVRGNRADFERVVMSNTETGTSFPLLPDEGAWHAVPGYLEELESQIDPALLLVEPEMMKVQAGLSQVGLSGPTTLTIVGHAYLPGVRAADKASSVRCELVEAQSGVVLPAQVESLTDSRIDIGANDAWTSYEESGFRANIDLATLREATPDEVQQPEWFVRVSLQLGDTLLQARLGSRQTSGAGATFPLLPVQGDRRFVCRFSAEFGFSLLTVSHRRFAERVALTGRTLTITPRMAPGERVTQLVVECPGLRLYTSARPVADGENSVFNVSIPDLPARAGRTKQHIWKIRAETQDGKLHNLAWGGTDAPLLDLSNDGEALRLRTTGYGYLELHERRWQVVAERFTVSDDERSLVVLGKASYADGDGGRIALPMLVLANGRSVIQPSSTQWLHDGNGFKVVFPIKQQKWGSAVEAPESGTYTLRCLTANDGSTNGAYWVPVSRVMESELPHEFTLSSTNIRVTRTAQAAALALQFGPPLLADERGKLMQSRLQRNIPDLIKHPVETGTVLFEAFNGKTIGDSGLGLFNEMMRRGDHRLKYWTVRDLSQAVPEGARAVVMFSREWYRLLHTAEFVVNNNNFPYYYRKNPGQKYIQTWHGTPLKRIGNDVASSQLSLPYIKLMKKEAQSWDYLLAQNPFAEEVLPRAFGFDGMTLGLGYPRNDALVGESAKLRRTEVRKALGLREDQKAILYAPTWRDNVRTSDNQYDLVNYLDVEKAGEILGDGHAFMLRGHHNVSGQRYTTGLNKTIDVTAYPDVNDLYLAADILVTDYSSVMFDFCVTGKAIYFLTPDLEEYRDKVRGFYFDFEGSAPGPLARTTEELAESISKKTAEVHFAGRYKAFRDRFSLLDDGRASERVYDAIWTKY</sequence>
<dbReference type="SUPFAM" id="SSF53756">
    <property type="entry name" value="UDP-Glycosyltransferase/glycogen phosphorylase"/>
    <property type="match status" value="1"/>
</dbReference>
<evidence type="ECO:0000256" key="2">
    <source>
        <dbReference type="ARBA" id="ARBA00010488"/>
    </source>
</evidence>
<evidence type="ECO:0000313" key="9">
    <source>
        <dbReference type="Proteomes" id="UP001252243"/>
    </source>
</evidence>
<keyword evidence="4 8" id="KW-0808">Transferase</keyword>
<dbReference type="InterPro" id="IPR043148">
    <property type="entry name" value="TagF_C"/>
</dbReference>
<dbReference type="RefSeq" id="WP_310059574.1">
    <property type="nucleotide sequence ID" value="NZ_JAVDVQ010000016.1"/>
</dbReference>
<proteinExistence type="inferred from homology"/>
<feature type="domain" description="Glycosyltransferase 2-like" evidence="7">
    <location>
        <begin position="62"/>
        <end position="177"/>
    </location>
</feature>
<evidence type="ECO:0000256" key="5">
    <source>
        <dbReference type="ARBA" id="ARBA00022944"/>
    </source>
</evidence>
<evidence type="ECO:0000256" key="3">
    <source>
        <dbReference type="ARBA" id="ARBA00022475"/>
    </source>
</evidence>
<keyword evidence="6" id="KW-0472">Membrane</keyword>
<comment type="caution">
    <text evidence="8">The sequence shown here is derived from an EMBL/GenBank/DDBJ whole genome shotgun (WGS) entry which is preliminary data.</text>
</comment>
<name>A0ABU1UFI9_9MICC</name>
<dbReference type="SUPFAM" id="SSF53448">
    <property type="entry name" value="Nucleotide-diphospho-sugar transferases"/>
    <property type="match status" value="1"/>
</dbReference>
<dbReference type="InterPro" id="IPR051612">
    <property type="entry name" value="Teichoic_Acid_Biosynth"/>
</dbReference>
<evidence type="ECO:0000256" key="1">
    <source>
        <dbReference type="ARBA" id="ARBA00004202"/>
    </source>
</evidence>
<dbReference type="InterPro" id="IPR029044">
    <property type="entry name" value="Nucleotide-diphossugar_trans"/>
</dbReference>
<dbReference type="EMBL" id="JAVDVQ010000016">
    <property type="protein sequence ID" value="MDR7083952.1"/>
    <property type="molecule type" value="Genomic_DNA"/>
</dbReference>
<dbReference type="Pfam" id="PF04464">
    <property type="entry name" value="Glyphos_transf"/>
    <property type="match status" value="1"/>
</dbReference>
<comment type="subcellular location">
    <subcellularLocation>
        <location evidence="1">Cell membrane</location>
        <topology evidence="1">Peripheral membrane protein</topology>
    </subcellularLocation>
</comment>